<feature type="signal peptide" evidence="7">
    <location>
        <begin position="1"/>
        <end position="25"/>
    </location>
</feature>
<evidence type="ECO:0000256" key="7">
    <source>
        <dbReference type="SAM" id="SignalP"/>
    </source>
</evidence>
<proteinExistence type="predicted"/>
<feature type="active site" description="Nucleophile" evidence="6">
    <location>
        <position position="321"/>
    </location>
</feature>
<dbReference type="Pfam" id="PF03734">
    <property type="entry name" value="YkuD"/>
    <property type="match status" value="1"/>
</dbReference>
<evidence type="ECO:0000256" key="1">
    <source>
        <dbReference type="ARBA" id="ARBA00004752"/>
    </source>
</evidence>
<reference evidence="10" key="1">
    <citation type="submission" date="2021-11" db="EMBL/GenBank/DDBJ databases">
        <title>Cultivation dependent microbiological survey of springs from the worlds oldest radium mine currently devoted to the extraction of radon-saturated water.</title>
        <authorList>
            <person name="Kapinusova G."/>
            <person name="Smrhova T."/>
            <person name="Strejcek M."/>
            <person name="Suman J."/>
            <person name="Jani K."/>
            <person name="Pajer P."/>
            <person name="Uhlik O."/>
        </authorList>
    </citation>
    <scope>NUCLEOTIDE SEQUENCE [LARGE SCALE GENOMIC DNA]</scope>
    <source>
        <strain evidence="10">J379</strain>
    </source>
</reference>
<feature type="chain" id="PRO_5047154768" evidence="7">
    <location>
        <begin position="26"/>
        <end position="345"/>
    </location>
</feature>
<dbReference type="Proteomes" id="UP001058860">
    <property type="component" value="Chromosome"/>
</dbReference>
<name>A0ABY5PBW8_9ACTN</name>
<keyword evidence="7" id="KW-0732">Signal</keyword>
<dbReference type="InterPro" id="IPR005490">
    <property type="entry name" value="LD_TPept_cat_dom"/>
</dbReference>
<feature type="active site" description="Proton donor/acceptor" evidence="6">
    <location>
        <position position="305"/>
    </location>
</feature>
<dbReference type="Pfam" id="PF12229">
    <property type="entry name" value="PG_binding_4"/>
    <property type="match status" value="1"/>
</dbReference>
<dbReference type="SUPFAM" id="SSF141523">
    <property type="entry name" value="L,D-transpeptidase catalytic domain-like"/>
    <property type="match status" value="1"/>
</dbReference>
<dbReference type="PANTHER" id="PTHR30582">
    <property type="entry name" value="L,D-TRANSPEPTIDASE"/>
    <property type="match status" value="1"/>
</dbReference>
<evidence type="ECO:0000256" key="6">
    <source>
        <dbReference type="PROSITE-ProRule" id="PRU01373"/>
    </source>
</evidence>
<protein>
    <submittedName>
        <fullName evidence="9">L,D-transpeptidase/peptidoglycan binding protein</fullName>
    </submittedName>
</protein>
<dbReference type="PROSITE" id="PS52029">
    <property type="entry name" value="LD_TPASE"/>
    <property type="match status" value="1"/>
</dbReference>
<keyword evidence="3 6" id="KW-0133">Cell shape</keyword>
<dbReference type="InterPro" id="IPR050979">
    <property type="entry name" value="LD-transpeptidase"/>
</dbReference>
<feature type="domain" description="L,D-TPase catalytic" evidence="8">
    <location>
        <begin position="217"/>
        <end position="345"/>
    </location>
</feature>
<evidence type="ECO:0000313" key="10">
    <source>
        <dbReference type="Proteomes" id="UP001058860"/>
    </source>
</evidence>
<comment type="pathway">
    <text evidence="1 6">Cell wall biogenesis; peptidoglycan biosynthesis.</text>
</comment>
<gene>
    <name evidence="9" type="ORF">LRS13_15725</name>
</gene>
<dbReference type="EMBL" id="CP088295">
    <property type="protein sequence ID" value="UUY02159.1"/>
    <property type="molecule type" value="Genomic_DNA"/>
</dbReference>
<evidence type="ECO:0000256" key="2">
    <source>
        <dbReference type="ARBA" id="ARBA00022679"/>
    </source>
</evidence>
<evidence type="ECO:0000259" key="8">
    <source>
        <dbReference type="PROSITE" id="PS52029"/>
    </source>
</evidence>
<dbReference type="RefSeq" id="WP_353862692.1">
    <property type="nucleotide sequence ID" value="NZ_CP088295.1"/>
</dbReference>
<accession>A0ABY5PBW8</accession>
<dbReference type="Gene3D" id="2.40.440.10">
    <property type="entry name" value="L,D-transpeptidase catalytic domain-like"/>
    <property type="match status" value="1"/>
</dbReference>
<keyword evidence="10" id="KW-1185">Reference proteome</keyword>
<dbReference type="InterPro" id="IPR038063">
    <property type="entry name" value="Transpep_catalytic_dom"/>
</dbReference>
<evidence type="ECO:0000256" key="3">
    <source>
        <dbReference type="ARBA" id="ARBA00022960"/>
    </source>
</evidence>
<keyword evidence="2" id="KW-0808">Transferase</keyword>
<sequence>MPRKTLIVLAVSVTVLLVAAAGVFAYDQTQKDTIAEGVTVGGVDVGGQTEAEARATLERELVAPLRRTLVVRAGDRTFRLSAREAKTTVNVDATVEQALAASRDGNPVVRTWRSVTGGELDTSLTPQIDYSHDSVSRLIDRVRVKTQVKARNAKVDFAATTVAVQSARTGKAVNTQNLRDAVKLALADPSQPREVKATMRKIKPKIGDAQLAKKYPVILTVDRPNFKLHIFKNLKLQKTYPIALGQAGMDTPSGLYDIANKAVNPAWHVPNSAWAGDLAGTVVPPGPSNPIKARWLGIYDGVGIHGTDARGSIGTNASHGCIRMLVEDVTDLYDRVPVGAPIYIS</sequence>
<keyword evidence="4 6" id="KW-0573">Peptidoglycan synthesis</keyword>
<dbReference type="InterPro" id="IPR022029">
    <property type="entry name" value="YoaR-like_PG-bd"/>
</dbReference>
<dbReference type="CDD" id="cd16913">
    <property type="entry name" value="YkuD_like"/>
    <property type="match status" value="1"/>
</dbReference>
<evidence type="ECO:0000313" key="9">
    <source>
        <dbReference type="EMBL" id="UUY02159.1"/>
    </source>
</evidence>
<evidence type="ECO:0000256" key="4">
    <source>
        <dbReference type="ARBA" id="ARBA00022984"/>
    </source>
</evidence>
<evidence type="ECO:0000256" key="5">
    <source>
        <dbReference type="ARBA" id="ARBA00023316"/>
    </source>
</evidence>
<organism evidence="9 10">
    <name type="scientific">Svornostia abyssi</name>
    <dbReference type="NCBI Taxonomy" id="2898438"/>
    <lineage>
        <taxon>Bacteria</taxon>
        <taxon>Bacillati</taxon>
        <taxon>Actinomycetota</taxon>
        <taxon>Thermoleophilia</taxon>
        <taxon>Solirubrobacterales</taxon>
        <taxon>Baekduiaceae</taxon>
        <taxon>Svornostia</taxon>
    </lineage>
</organism>
<keyword evidence="5 6" id="KW-0961">Cell wall biogenesis/degradation</keyword>